<name>A0AAU9LQ06_9ASTR</name>
<dbReference type="EMBL" id="CAKMRJ010000113">
    <property type="protein sequence ID" value="CAH1418043.1"/>
    <property type="molecule type" value="Genomic_DNA"/>
</dbReference>
<organism evidence="2 3">
    <name type="scientific">Lactuca virosa</name>
    <dbReference type="NCBI Taxonomy" id="75947"/>
    <lineage>
        <taxon>Eukaryota</taxon>
        <taxon>Viridiplantae</taxon>
        <taxon>Streptophyta</taxon>
        <taxon>Embryophyta</taxon>
        <taxon>Tracheophyta</taxon>
        <taxon>Spermatophyta</taxon>
        <taxon>Magnoliopsida</taxon>
        <taxon>eudicotyledons</taxon>
        <taxon>Gunneridae</taxon>
        <taxon>Pentapetalae</taxon>
        <taxon>asterids</taxon>
        <taxon>campanulids</taxon>
        <taxon>Asterales</taxon>
        <taxon>Asteraceae</taxon>
        <taxon>Cichorioideae</taxon>
        <taxon>Cichorieae</taxon>
        <taxon>Lactucinae</taxon>
        <taxon>Lactuca</taxon>
    </lineage>
</organism>
<dbReference type="Proteomes" id="UP001157418">
    <property type="component" value="Unassembled WGS sequence"/>
</dbReference>
<gene>
    <name evidence="2" type="ORF">LVIROSA_LOCUS5663</name>
</gene>
<sequence length="115" mass="13457">MHLAPRSSNFVNGVLNFLKFAFERTSVNGGMIKCPCTNCINMEYQNRQIVLDHLICSGFCPNYLKWVYHGEDTTVASTSTSHNEEESIFHHEMHEMLNDILRWKVEGERKYMRMP</sequence>
<reference evidence="2 3" key="1">
    <citation type="submission" date="2022-01" db="EMBL/GenBank/DDBJ databases">
        <authorList>
            <person name="Xiong W."/>
            <person name="Schranz E."/>
        </authorList>
    </citation>
    <scope>NUCLEOTIDE SEQUENCE [LARGE SCALE GENOMIC DNA]</scope>
</reference>
<comment type="caution">
    <text evidence="2">The sequence shown here is derived from an EMBL/GenBank/DDBJ whole genome shotgun (WGS) entry which is preliminary data.</text>
</comment>
<keyword evidence="3" id="KW-1185">Reference proteome</keyword>
<dbReference type="AlphaFoldDB" id="A0AAU9LQ06"/>
<dbReference type="InterPro" id="IPR029480">
    <property type="entry name" value="Transpos_assoc"/>
</dbReference>
<accession>A0AAU9LQ06</accession>
<protein>
    <recommendedName>
        <fullName evidence="1">Transposase-associated domain-containing protein</fullName>
    </recommendedName>
</protein>
<evidence type="ECO:0000259" key="1">
    <source>
        <dbReference type="Pfam" id="PF13963"/>
    </source>
</evidence>
<evidence type="ECO:0000313" key="3">
    <source>
        <dbReference type="Proteomes" id="UP001157418"/>
    </source>
</evidence>
<evidence type="ECO:0000313" key="2">
    <source>
        <dbReference type="EMBL" id="CAH1418043.1"/>
    </source>
</evidence>
<proteinExistence type="predicted"/>
<dbReference type="Pfam" id="PF13963">
    <property type="entry name" value="Transpos_assoc"/>
    <property type="match status" value="1"/>
</dbReference>
<feature type="domain" description="Transposase-associated" evidence="1">
    <location>
        <begin position="5"/>
        <end position="71"/>
    </location>
</feature>